<reference evidence="5 6" key="2">
    <citation type="submission" date="2015-03" db="EMBL/GenBank/DDBJ databases">
        <authorList>
            <consortium name="Pathogen Informatics"/>
        </authorList>
    </citation>
    <scope>NUCLEOTIDE SEQUENCE [LARGE SCALE GENOMIC DNA]</scope>
    <source>
        <strain evidence="3 7">Bir 172</strain>
        <strain evidence="2 6">C09601061</strain>
        <strain evidence="5">N09902308</strain>
    </source>
</reference>
<organism evidence="3 7">
    <name type="scientific">Mycobacterium tuberculosis</name>
    <dbReference type="NCBI Taxonomy" id="1773"/>
    <lineage>
        <taxon>Bacteria</taxon>
        <taxon>Bacillati</taxon>
        <taxon>Actinomycetota</taxon>
        <taxon>Actinomycetes</taxon>
        <taxon>Mycobacteriales</taxon>
        <taxon>Mycobacteriaceae</taxon>
        <taxon>Mycobacterium</taxon>
        <taxon>Mycobacterium tuberculosis complex</taxon>
    </lineage>
</organism>
<evidence type="ECO:0000256" key="1">
    <source>
        <dbReference type="SAM" id="MobiDB-lite"/>
    </source>
</evidence>
<feature type="region of interest" description="Disordered" evidence="1">
    <location>
        <begin position="1"/>
        <end position="34"/>
    </location>
</feature>
<evidence type="ECO:0000313" key="2">
    <source>
        <dbReference type="EMBL" id="CFR89001.1"/>
    </source>
</evidence>
<accession>A0A655AQ75</accession>
<dbReference type="EMBL" id="CGCX01001117">
    <property type="protein sequence ID" value="CFR89001.1"/>
    <property type="molecule type" value="Genomic_DNA"/>
</dbReference>
<feature type="compositionally biased region" description="Polar residues" evidence="1">
    <location>
        <begin position="1"/>
        <end position="16"/>
    </location>
</feature>
<dbReference type="EMBL" id="CNGE01001401">
    <property type="protein sequence ID" value="CKU10734.1"/>
    <property type="molecule type" value="Genomic_DNA"/>
</dbReference>
<reference evidence="4" key="1">
    <citation type="submission" date="2015-03" db="EMBL/GenBank/DDBJ databases">
        <authorList>
            <consortium name="Pathogen Informatics"/>
            <person name="Murphy D."/>
        </authorList>
    </citation>
    <scope>NUCLEOTIDE SEQUENCE</scope>
    <source>
        <strain evidence="4">N09902308</strain>
    </source>
</reference>
<evidence type="ECO:0000313" key="4">
    <source>
        <dbReference type="EMBL" id="COY43612.1"/>
    </source>
</evidence>
<proteinExistence type="predicted"/>
<gene>
    <name evidence="2" type="ORF">ERS007657_02733</name>
    <name evidence="4" type="ORF">ERS007739_02604</name>
    <name evidence="3" type="ORF">ERS027646_04490</name>
</gene>
<sequence>MRTVPTPTTMTSASSRNRLKTNRSPGPAIAPLVPSTVAPPSKLLMKFARNQVPSSG</sequence>
<name>A0A655AQ75_MYCTX</name>
<dbReference type="Proteomes" id="UP000048948">
    <property type="component" value="Unassembled WGS sequence"/>
</dbReference>
<evidence type="ECO:0000313" key="7">
    <source>
        <dbReference type="Proteomes" id="UP000048948"/>
    </source>
</evidence>
<evidence type="ECO:0000313" key="5">
    <source>
        <dbReference type="Proteomes" id="UP000039021"/>
    </source>
</evidence>
<evidence type="ECO:0000313" key="6">
    <source>
        <dbReference type="Proteomes" id="UP000046680"/>
    </source>
</evidence>
<dbReference type="EMBL" id="CSBK01001213">
    <property type="protein sequence ID" value="COY43612.1"/>
    <property type="molecule type" value="Genomic_DNA"/>
</dbReference>
<dbReference type="Proteomes" id="UP000039021">
    <property type="component" value="Unassembled WGS sequence"/>
</dbReference>
<dbReference type="AlphaFoldDB" id="A0A655AQ75"/>
<dbReference type="Proteomes" id="UP000046680">
    <property type="component" value="Unassembled WGS sequence"/>
</dbReference>
<evidence type="ECO:0000313" key="3">
    <source>
        <dbReference type="EMBL" id="CKU10734.1"/>
    </source>
</evidence>
<protein>
    <submittedName>
        <fullName evidence="3">Uncharacterized protein</fullName>
    </submittedName>
</protein>